<dbReference type="EMBL" id="UGGT01000001">
    <property type="protein sequence ID" value="STO20663.1"/>
    <property type="molecule type" value="Genomic_DNA"/>
</dbReference>
<sequence>MIMFDEMSTSLQSHDISLRFCAKCLKKFCPSTEQVNSDMVRFFVPTLDALFRNHFAYIELPKKMVDIIYHIEEHSSIDLSEIARVLHVELGDLPSSERKEEIKSFYSYFLFY</sequence>
<dbReference type="AlphaFoldDB" id="A0A377G7E1"/>
<dbReference type="Proteomes" id="UP000254554">
    <property type="component" value="Unassembled WGS sequence"/>
</dbReference>
<organism evidence="1 2">
    <name type="scientific">Fluoribacter dumoffii</name>
    <dbReference type="NCBI Taxonomy" id="463"/>
    <lineage>
        <taxon>Bacteria</taxon>
        <taxon>Pseudomonadati</taxon>
        <taxon>Pseudomonadota</taxon>
        <taxon>Gammaproteobacteria</taxon>
        <taxon>Legionellales</taxon>
        <taxon>Legionellaceae</taxon>
        <taxon>Fluoribacter</taxon>
    </lineage>
</organism>
<name>A0A377G7E1_9GAMM</name>
<protein>
    <submittedName>
        <fullName evidence="1">Uncharacterized protein</fullName>
    </submittedName>
</protein>
<gene>
    <name evidence="1" type="ORF">NCTC11370_00722</name>
</gene>
<accession>A0A377G7E1</accession>
<proteinExistence type="predicted"/>
<evidence type="ECO:0000313" key="1">
    <source>
        <dbReference type="EMBL" id="STO20663.1"/>
    </source>
</evidence>
<keyword evidence="2" id="KW-1185">Reference proteome</keyword>
<reference evidence="1 2" key="1">
    <citation type="submission" date="2018-06" db="EMBL/GenBank/DDBJ databases">
        <authorList>
            <consortium name="Pathogen Informatics"/>
            <person name="Doyle S."/>
        </authorList>
    </citation>
    <scope>NUCLEOTIDE SEQUENCE [LARGE SCALE GENOMIC DNA]</scope>
    <source>
        <strain evidence="1 2">NCTC11370</strain>
    </source>
</reference>
<dbReference type="OrthoDB" id="5638224at2"/>
<evidence type="ECO:0000313" key="2">
    <source>
        <dbReference type="Proteomes" id="UP000254554"/>
    </source>
</evidence>